<dbReference type="GO" id="GO:0016651">
    <property type="term" value="F:oxidoreductase activity, acting on NAD(P)H"/>
    <property type="evidence" value="ECO:0007669"/>
    <property type="project" value="InterPro"/>
</dbReference>
<organism evidence="9 10">
    <name type="scientific">Exophiala mesophila</name>
    <name type="common">Black yeast-like fungus</name>
    <dbReference type="NCBI Taxonomy" id="212818"/>
    <lineage>
        <taxon>Eukaryota</taxon>
        <taxon>Fungi</taxon>
        <taxon>Dikarya</taxon>
        <taxon>Ascomycota</taxon>
        <taxon>Pezizomycotina</taxon>
        <taxon>Eurotiomycetes</taxon>
        <taxon>Chaetothyriomycetidae</taxon>
        <taxon>Chaetothyriales</taxon>
        <taxon>Herpotrichiellaceae</taxon>
        <taxon>Exophiala</taxon>
    </lineage>
</organism>
<dbReference type="GO" id="GO:0048038">
    <property type="term" value="F:quinone binding"/>
    <property type="evidence" value="ECO:0007669"/>
    <property type="project" value="InterPro"/>
</dbReference>
<dbReference type="OrthoDB" id="1009at2759"/>
<evidence type="ECO:0000256" key="5">
    <source>
        <dbReference type="RuleBase" id="RU003685"/>
    </source>
</evidence>
<evidence type="ECO:0000256" key="7">
    <source>
        <dbReference type="SAM" id="Phobius"/>
    </source>
</evidence>
<keyword evidence="2 5" id="KW-0813">Transport</keyword>
<dbReference type="Gene3D" id="1.10.645.10">
    <property type="entry name" value="Cytochrome-c3 Hydrogenase, chain B"/>
    <property type="match status" value="1"/>
</dbReference>
<evidence type="ECO:0000313" key="9">
    <source>
        <dbReference type="EMBL" id="RVX72512.1"/>
    </source>
</evidence>
<dbReference type="PROSITE" id="PS00535">
    <property type="entry name" value="COMPLEX1_49K"/>
    <property type="match status" value="1"/>
</dbReference>
<feature type="domain" description="NADH-quinone oxidoreductase subunit D" evidence="8">
    <location>
        <begin position="292"/>
        <end position="522"/>
    </location>
</feature>
<keyword evidence="7" id="KW-0472">Membrane</keyword>
<keyword evidence="7" id="KW-1133">Transmembrane helix</keyword>
<dbReference type="HAMAP" id="MF_01358">
    <property type="entry name" value="NDH1_NuoD"/>
    <property type="match status" value="1"/>
</dbReference>
<dbReference type="SUPFAM" id="SSF56762">
    <property type="entry name" value="HydB/Nqo4-like"/>
    <property type="match status" value="1"/>
</dbReference>
<feature type="region of interest" description="Disordered" evidence="6">
    <location>
        <begin position="557"/>
        <end position="578"/>
    </location>
</feature>
<evidence type="ECO:0000259" key="8">
    <source>
        <dbReference type="Pfam" id="PF00346"/>
    </source>
</evidence>
<evidence type="ECO:0000313" key="10">
    <source>
        <dbReference type="Proteomes" id="UP000288859"/>
    </source>
</evidence>
<keyword evidence="9" id="KW-0830">Ubiquinone</keyword>
<keyword evidence="4 5" id="KW-0520">NAD</keyword>
<dbReference type="Proteomes" id="UP000288859">
    <property type="component" value="Unassembled WGS sequence"/>
</dbReference>
<name>A0A438N9R1_EXOME</name>
<accession>A0A438N9R1</accession>
<dbReference type="PANTHER" id="PTHR11993">
    <property type="entry name" value="NADH-UBIQUINONE OXIDOREDUCTASE 49 KDA SUBUNIT"/>
    <property type="match status" value="1"/>
</dbReference>
<reference evidence="9 10" key="1">
    <citation type="submission" date="2017-03" db="EMBL/GenBank/DDBJ databases">
        <title>Genomes of endolithic fungi from Antarctica.</title>
        <authorList>
            <person name="Coleine C."/>
            <person name="Masonjones S."/>
            <person name="Stajich J.E."/>
        </authorList>
    </citation>
    <scope>NUCLEOTIDE SEQUENCE [LARGE SCALE GENOMIC DNA]</scope>
    <source>
        <strain evidence="9 10">CCFEE 6314</strain>
    </source>
</reference>
<dbReference type="EMBL" id="NAJM01000012">
    <property type="protein sequence ID" value="RVX72512.1"/>
    <property type="molecule type" value="Genomic_DNA"/>
</dbReference>
<evidence type="ECO:0000256" key="1">
    <source>
        <dbReference type="ARBA" id="ARBA00005769"/>
    </source>
</evidence>
<keyword evidence="3 5" id="KW-1278">Translocase</keyword>
<dbReference type="NCBIfam" id="NF004739">
    <property type="entry name" value="PRK06075.1"/>
    <property type="match status" value="1"/>
</dbReference>
<protein>
    <submittedName>
        <fullName evidence="9">NADH-ubiquinone oxidoreductase 49 kDa subunit, mitochondrial</fullName>
    </submittedName>
</protein>
<dbReference type="NCBIfam" id="TIGR01962">
    <property type="entry name" value="NuoD"/>
    <property type="match status" value="1"/>
</dbReference>
<gene>
    <name evidence="9" type="ORF">B0A52_03702</name>
</gene>
<dbReference type="GO" id="GO:0006120">
    <property type="term" value="P:mitochondrial electron transport, NADH to ubiquinone"/>
    <property type="evidence" value="ECO:0007669"/>
    <property type="project" value="TreeGrafter"/>
</dbReference>
<dbReference type="AlphaFoldDB" id="A0A438N9R1"/>
<keyword evidence="7" id="KW-0812">Transmembrane</keyword>
<proteinExistence type="inferred from homology"/>
<dbReference type="PANTHER" id="PTHR11993:SF10">
    <property type="entry name" value="NADH DEHYDROGENASE [UBIQUINONE] IRON-SULFUR PROTEIN 2, MITOCHONDRIAL"/>
    <property type="match status" value="1"/>
</dbReference>
<feature type="transmembrane region" description="Helical" evidence="7">
    <location>
        <begin position="62"/>
        <end position="88"/>
    </location>
</feature>
<dbReference type="GO" id="GO:0051287">
    <property type="term" value="F:NAD binding"/>
    <property type="evidence" value="ECO:0007669"/>
    <property type="project" value="InterPro"/>
</dbReference>
<evidence type="ECO:0000256" key="3">
    <source>
        <dbReference type="ARBA" id="ARBA00022967"/>
    </source>
</evidence>
<evidence type="ECO:0000256" key="6">
    <source>
        <dbReference type="SAM" id="MobiDB-lite"/>
    </source>
</evidence>
<comment type="caution">
    <text evidence="9">The sequence shown here is derived from an EMBL/GenBank/DDBJ whole genome shotgun (WGS) entry which is preliminary data.</text>
</comment>
<dbReference type="InterPro" id="IPR022885">
    <property type="entry name" value="NDH1_su_D/H"/>
</dbReference>
<evidence type="ECO:0000256" key="4">
    <source>
        <dbReference type="ARBA" id="ARBA00023027"/>
    </source>
</evidence>
<dbReference type="FunFam" id="1.10.645.10:FF:000005">
    <property type="entry name" value="NADH-quinone oxidoreductase subunit D"/>
    <property type="match status" value="1"/>
</dbReference>
<dbReference type="InterPro" id="IPR029014">
    <property type="entry name" value="NiFe-Hase_large"/>
</dbReference>
<sequence>MRQERRKSNVGRMHKIPANQNASKAVTVIDFTLCYLGASLQVGLQSLAVGLDLPTRHRRHSIVIDGCVLQLLIWPLGSLSATMAASFVRSAGWHSAKRLCLRPSIQAAQRQSPLISRTLCNTSKLNATPTGPEGMATTTLTPTDPTFGSQFVQQNSNLINKAPDTNLGDDYESRSVRHYTVNFGPQHPAAHGVLRLILELNGEEIVRSDPHVGLLHRGTEKLIEYKTYLQALPYFDRFDYVSMMTNEQCFSLAVEKLLNIEIPERAKYIRTLFAEITRILNHLMSILSHAMDVGALTPFLWGFEEREKLMEFYERVSGARLHAAYVRPGGVKADLPLGLLDDIYAWATQFGDRIDETEELLTDNRIWIGRTKGIGVVTAAEALNYSFSGVMLRGSGVPWDIRKSQPYDAYDKVEFDVPVGQYGDCYDRYLCRMEEFRQSLRIIFQCLNQMPAGPVKVEDYKIAPPPRAAMKENMEALIHHFLLFTKGYTVPPGDTYSAIEAPKGEMGVYLVSDGSERPYRLSTYLIKPPLAHFSKIASPKERKAGVFGMSDVKRQIPHRRKTAVSGARNPTQKKRKKSLREIIATDLSIDAGLMDDLEKDYTLGITAGEDSQDPEYKPGHPDLDNLRIFMEGVYGEVDRWKQNITSN</sequence>
<evidence type="ECO:0000256" key="2">
    <source>
        <dbReference type="ARBA" id="ARBA00022448"/>
    </source>
</evidence>
<comment type="similarity">
    <text evidence="1 5">Belongs to the complex I 49 kDa subunit family.</text>
</comment>
<dbReference type="VEuPathDB" id="FungiDB:PV10_07590"/>
<dbReference type="InterPro" id="IPR014029">
    <property type="entry name" value="NADH_UbQ_OxRdtase_49kDa_CS"/>
</dbReference>
<dbReference type="Pfam" id="PF00346">
    <property type="entry name" value="Complex1_49kDa"/>
    <property type="match status" value="1"/>
</dbReference>
<dbReference type="GO" id="GO:0005739">
    <property type="term" value="C:mitochondrion"/>
    <property type="evidence" value="ECO:0007669"/>
    <property type="project" value="GOC"/>
</dbReference>
<dbReference type="InterPro" id="IPR001135">
    <property type="entry name" value="NADH_Q_OxRdtase_suD"/>
</dbReference>